<comment type="caution">
    <text evidence="2">The sequence shown here is derived from an EMBL/GenBank/DDBJ whole genome shotgun (WGS) entry which is preliminary data.</text>
</comment>
<dbReference type="Proteomes" id="UP000504882">
    <property type="component" value="Unassembled WGS sequence"/>
</dbReference>
<dbReference type="PROSITE" id="PS51257">
    <property type="entry name" value="PROKAR_LIPOPROTEIN"/>
    <property type="match status" value="1"/>
</dbReference>
<protein>
    <recommendedName>
        <fullName evidence="4">Lipoprotein</fullName>
    </recommendedName>
</protein>
<organism evidence="2 3">
    <name type="scientific">Occultella glacieicola</name>
    <dbReference type="NCBI Taxonomy" id="2518684"/>
    <lineage>
        <taxon>Bacteria</taxon>
        <taxon>Bacillati</taxon>
        <taxon>Actinomycetota</taxon>
        <taxon>Actinomycetes</taxon>
        <taxon>Micrococcales</taxon>
        <taxon>Ruaniaceae</taxon>
        <taxon>Occultella</taxon>
    </lineage>
</organism>
<feature type="signal peptide" evidence="1">
    <location>
        <begin position="1"/>
        <end position="25"/>
    </location>
</feature>
<evidence type="ECO:0008006" key="4">
    <source>
        <dbReference type="Google" id="ProtNLM"/>
    </source>
</evidence>
<dbReference type="EMBL" id="SMNA01000006">
    <property type="protein sequence ID" value="TDE92738.1"/>
    <property type="molecule type" value="Genomic_DNA"/>
</dbReference>
<reference evidence="2 3" key="1">
    <citation type="submission" date="2019-03" db="EMBL/GenBank/DDBJ databases">
        <title>Genomic features of bacteria from cold environments.</title>
        <authorList>
            <person name="Shen L."/>
        </authorList>
    </citation>
    <scope>NUCLEOTIDE SEQUENCE [LARGE SCALE GENOMIC DNA]</scope>
    <source>
        <strain evidence="3">T3246-1</strain>
    </source>
</reference>
<dbReference type="RefSeq" id="WP_133108368.1">
    <property type="nucleotide sequence ID" value="NZ_SMNA01000006.1"/>
</dbReference>
<evidence type="ECO:0000313" key="3">
    <source>
        <dbReference type="Proteomes" id="UP000504882"/>
    </source>
</evidence>
<sequence>MKRTRPAALAAAVGLLLLAACSAEGTDAVAVGESIDVGAGDSATLAVTVTDVRSGTTVELGEMGVDASSLAGRTPWFVTVTMGLTEGTLDDVDRALVPSLAPDGWSGRVSGGGDAEPLRVIGDFDCTADGSATAGFSDTEPLVDCVALLTAAGAELSSVTLADIGTWDVATD</sequence>
<proteinExistence type="predicted"/>
<keyword evidence="1" id="KW-0732">Signal</keyword>
<evidence type="ECO:0000313" key="2">
    <source>
        <dbReference type="EMBL" id="TDE92738.1"/>
    </source>
</evidence>
<evidence type="ECO:0000256" key="1">
    <source>
        <dbReference type="SAM" id="SignalP"/>
    </source>
</evidence>
<accession>A0ABY2E4H4</accession>
<feature type="chain" id="PRO_5045305962" description="Lipoprotein" evidence="1">
    <location>
        <begin position="26"/>
        <end position="172"/>
    </location>
</feature>
<keyword evidence="3" id="KW-1185">Reference proteome</keyword>
<name>A0ABY2E4H4_9MICO</name>
<gene>
    <name evidence="2" type="ORF">EXU48_14560</name>
</gene>